<keyword evidence="3" id="KW-1185">Reference proteome</keyword>
<protein>
    <submittedName>
        <fullName evidence="2">Uncharacterized protein</fullName>
    </submittedName>
</protein>
<dbReference type="GO" id="GO:0003887">
    <property type="term" value="F:DNA-directed DNA polymerase activity"/>
    <property type="evidence" value="ECO:0007669"/>
    <property type="project" value="TreeGrafter"/>
</dbReference>
<evidence type="ECO:0000313" key="2">
    <source>
        <dbReference type="EMBL" id="MCL7031103.1"/>
    </source>
</evidence>
<accession>A0AA41SB38</accession>
<dbReference type="PANTHER" id="PTHR45990:SF1">
    <property type="entry name" value="DNA REPAIR PROTEIN REV1"/>
    <property type="match status" value="1"/>
</dbReference>
<dbReference type="GO" id="GO:0017125">
    <property type="term" value="F:deoxycytidyl transferase activity"/>
    <property type="evidence" value="ECO:0007669"/>
    <property type="project" value="TreeGrafter"/>
</dbReference>
<evidence type="ECO:0000313" key="3">
    <source>
        <dbReference type="Proteomes" id="UP001177140"/>
    </source>
</evidence>
<dbReference type="AlphaFoldDB" id="A0AA41SB38"/>
<feature type="region of interest" description="Disordered" evidence="1">
    <location>
        <begin position="1"/>
        <end position="27"/>
    </location>
</feature>
<feature type="non-terminal residue" evidence="2">
    <location>
        <position position="243"/>
    </location>
</feature>
<dbReference type="GO" id="GO:0070987">
    <property type="term" value="P:error-free translesion synthesis"/>
    <property type="evidence" value="ECO:0007669"/>
    <property type="project" value="TreeGrafter"/>
</dbReference>
<sequence>VKNKGKEPIFSDSAHVENTIDTSENKEKEFKRKNIQLTTSSSRAGSSNAHITAVGEDRGDIMPASLSQVDMSVLEELPEEVKADILESFHRRPGCSSDSNRYAVRESPHDGKSMGNIQMCILESVSENSLWNGNPPVWVNVFKNSGDFILNILGEMYHKSCPTGLLSSILQATISLHSSSLDTINGGEDDAITSLCELLKQYIDIKIKYDIEEIYICFRLLRRFAAKSTVFIQVNELTHPYLQ</sequence>
<dbReference type="GO" id="GO:0005634">
    <property type="term" value="C:nucleus"/>
    <property type="evidence" value="ECO:0007669"/>
    <property type="project" value="TreeGrafter"/>
</dbReference>
<name>A0AA41SB38_PAPNU</name>
<reference evidence="2" key="1">
    <citation type="submission" date="2022-03" db="EMBL/GenBank/DDBJ databases">
        <title>A functionally conserved STORR gene fusion in Papaver species that diverged 16.8 million years ago.</title>
        <authorList>
            <person name="Catania T."/>
        </authorList>
    </citation>
    <scope>NUCLEOTIDE SEQUENCE</scope>
    <source>
        <strain evidence="2">S-191538</strain>
    </source>
</reference>
<organism evidence="2 3">
    <name type="scientific">Papaver nudicaule</name>
    <name type="common">Iceland poppy</name>
    <dbReference type="NCBI Taxonomy" id="74823"/>
    <lineage>
        <taxon>Eukaryota</taxon>
        <taxon>Viridiplantae</taxon>
        <taxon>Streptophyta</taxon>
        <taxon>Embryophyta</taxon>
        <taxon>Tracheophyta</taxon>
        <taxon>Spermatophyta</taxon>
        <taxon>Magnoliopsida</taxon>
        <taxon>Ranunculales</taxon>
        <taxon>Papaveraceae</taxon>
        <taxon>Papaveroideae</taxon>
        <taxon>Papaver</taxon>
    </lineage>
</organism>
<dbReference type="PANTHER" id="PTHR45990">
    <property type="entry name" value="DNA REPAIR PROTEIN REV1"/>
    <property type="match status" value="1"/>
</dbReference>
<dbReference type="Proteomes" id="UP001177140">
    <property type="component" value="Unassembled WGS sequence"/>
</dbReference>
<gene>
    <name evidence="2" type="ORF">MKW94_005100</name>
</gene>
<comment type="caution">
    <text evidence="2">The sequence shown here is derived from an EMBL/GenBank/DDBJ whole genome shotgun (WGS) entry which is preliminary data.</text>
</comment>
<dbReference type="Gene3D" id="6.10.250.1630">
    <property type="match status" value="1"/>
</dbReference>
<dbReference type="EMBL" id="JAJJMA010108775">
    <property type="protein sequence ID" value="MCL7031103.1"/>
    <property type="molecule type" value="Genomic_DNA"/>
</dbReference>
<evidence type="ECO:0000256" key="1">
    <source>
        <dbReference type="SAM" id="MobiDB-lite"/>
    </source>
</evidence>
<proteinExistence type="predicted"/>
<dbReference type="GO" id="GO:0042276">
    <property type="term" value="P:error-prone translesion synthesis"/>
    <property type="evidence" value="ECO:0007669"/>
    <property type="project" value="TreeGrafter"/>
</dbReference>
<feature type="non-terminal residue" evidence="2">
    <location>
        <position position="1"/>
    </location>
</feature>